<feature type="region of interest" description="Disordered" evidence="1">
    <location>
        <begin position="129"/>
        <end position="162"/>
    </location>
</feature>
<evidence type="ECO:0000313" key="2">
    <source>
        <dbReference type="EMBL" id="WXB12396.1"/>
    </source>
</evidence>
<dbReference type="Proteomes" id="UP001370348">
    <property type="component" value="Chromosome"/>
</dbReference>
<dbReference type="RefSeq" id="WP_394822018.1">
    <property type="nucleotide sequence ID" value="NZ_CP089984.1"/>
</dbReference>
<organism evidence="2 3">
    <name type="scientific">Pendulispora albinea</name>
    <dbReference type="NCBI Taxonomy" id="2741071"/>
    <lineage>
        <taxon>Bacteria</taxon>
        <taxon>Pseudomonadati</taxon>
        <taxon>Myxococcota</taxon>
        <taxon>Myxococcia</taxon>
        <taxon>Myxococcales</taxon>
        <taxon>Sorangiineae</taxon>
        <taxon>Pendulisporaceae</taxon>
        <taxon>Pendulispora</taxon>
    </lineage>
</organism>
<evidence type="ECO:0000313" key="3">
    <source>
        <dbReference type="Proteomes" id="UP001370348"/>
    </source>
</evidence>
<evidence type="ECO:0000256" key="1">
    <source>
        <dbReference type="SAM" id="MobiDB-lite"/>
    </source>
</evidence>
<keyword evidence="3" id="KW-1185">Reference proteome</keyword>
<accession>A0ABZ2LNB2</accession>
<sequence length="162" mass="17293">MKTALLLSATLGPIPLLGLWLFACGSSSLPTPSYVRQETSALAEVPYPPPPAHAEGIPKQPRPDAVWIDGEWVWDGRRWAWKQGRWVVASPGTKFSPWTSVRGADGTLYFAPGVWKDAKGLPVADPKPLAGARAGSSPVVSPEGEPFQTGPTIVAIEDGGRR</sequence>
<proteinExistence type="predicted"/>
<reference evidence="2 3" key="1">
    <citation type="submission" date="2021-12" db="EMBL/GenBank/DDBJ databases">
        <title>Discovery of the Pendulisporaceae a myxobacterial family with distinct sporulation behavior and unique specialized metabolism.</title>
        <authorList>
            <person name="Garcia R."/>
            <person name="Popoff A."/>
            <person name="Bader C.D."/>
            <person name="Loehr J."/>
            <person name="Walesch S."/>
            <person name="Walt C."/>
            <person name="Boldt J."/>
            <person name="Bunk B."/>
            <person name="Haeckl F.J.F.P.J."/>
            <person name="Gunesch A.P."/>
            <person name="Birkelbach J."/>
            <person name="Nuebel U."/>
            <person name="Pietschmann T."/>
            <person name="Bach T."/>
            <person name="Mueller R."/>
        </authorList>
    </citation>
    <scope>NUCLEOTIDE SEQUENCE [LARGE SCALE GENOMIC DNA]</scope>
    <source>
        <strain evidence="2 3">MSr11954</strain>
    </source>
</reference>
<dbReference type="PROSITE" id="PS51257">
    <property type="entry name" value="PROKAR_LIPOPROTEIN"/>
    <property type="match status" value="1"/>
</dbReference>
<protein>
    <submittedName>
        <fullName evidence="2">YXWGXW repeat-containing protein</fullName>
    </submittedName>
</protein>
<name>A0ABZ2LNB2_9BACT</name>
<dbReference type="InterPro" id="IPR024447">
    <property type="entry name" value="YXWGXW_rpt"/>
</dbReference>
<dbReference type="Pfam" id="PF12779">
    <property type="entry name" value="WXXGXW"/>
    <property type="match status" value="1"/>
</dbReference>
<gene>
    <name evidence="2" type="ORF">LZC94_31670</name>
</gene>
<dbReference type="EMBL" id="CP089984">
    <property type="protein sequence ID" value="WXB12396.1"/>
    <property type="molecule type" value="Genomic_DNA"/>
</dbReference>